<keyword evidence="8" id="KW-0418">Kinase</keyword>
<name>A0A0S3PTH5_9BRAD</name>
<evidence type="ECO:0000256" key="4">
    <source>
        <dbReference type="ARBA" id="ARBA00022679"/>
    </source>
</evidence>
<dbReference type="InterPro" id="IPR012699">
    <property type="entry name" value="PhnN"/>
</dbReference>
<dbReference type="PANTHER" id="PTHR23117:SF8">
    <property type="entry name" value="RIBOSE 1,5-BISPHOSPHATE PHOSPHOKINASE PHNN"/>
    <property type="match status" value="1"/>
</dbReference>
<keyword evidence="9" id="KW-1185">Reference proteome</keyword>
<accession>A0A0S3PTH5</accession>
<evidence type="ECO:0000259" key="7">
    <source>
        <dbReference type="SMART" id="SM00072"/>
    </source>
</evidence>
<dbReference type="OrthoDB" id="341217at2"/>
<dbReference type="KEGG" id="vgo:GJW-30_1_01649"/>
<evidence type="ECO:0000256" key="1">
    <source>
        <dbReference type="ARBA" id="ARBA00000373"/>
    </source>
</evidence>
<dbReference type="Proteomes" id="UP000236884">
    <property type="component" value="Chromosome"/>
</dbReference>
<dbReference type="NCBIfam" id="TIGR02322">
    <property type="entry name" value="phosphon_PhnN"/>
    <property type="match status" value="1"/>
</dbReference>
<dbReference type="UniPathway" id="UPA00087">
    <property type="reaction ID" value="UER00175"/>
</dbReference>
<keyword evidence="6" id="KW-0067">ATP-binding</keyword>
<dbReference type="RefSeq" id="WP_096354069.1">
    <property type="nucleotide sequence ID" value="NZ_AP014946.1"/>
</dbReference>
<comment type="catalytic activity">
    <reaction evidence="1">
        <text>alpha-D-ribose 1,5-bisphosphate + ATP = 5-phospho-alpha-D-ribose 1-diphosphate + ADP</text>
        <dbReference type="Rhea" id="RHEA:20109"/>
        <dbReference type="ChEBI" id="CHEBI:30616"/>
        <dbReference type="ChEBI" id="CHEBI:58017"/>
        <dbReference type="ChEBI" id="CHEBI:68688"/>
        <dbReference type="ChEBI" id="CHEBI:456216"/>
        <dbReference type="EC" id="2.7.4.23"/>
    </reaction>
</comment>
<dbReference type="EC" id="2.7.4.23" evidence="3"/>
<reference evidence="8 9" key="1">
    <citation type="submission" date="2015-08" db="EMBL/GenBank/DDBJ databases">
        <title>Investigation of the bacterial diversity of lava forest soil.</title>
        <authorList>
            <person name="Lee J.S."/>
        </authorList>
    </citation>
    <scope>NUCLEOTIDE SEQUENCE [LARGE SCALE GENOMIC DNA]</scope>
    <source>
        <strain evidence="8 9">GJW-30</strain>
    </source>
</reference>
<evidence type="ECO:0000313" key="8">
    <source>
        <dbReference type="EMBL" id="BAT59120.1"/>
    </source>
</evidence>
<dbReference type="GO" id="GO:0006015">
    <property type="term" value="P:5-phosphoribose 1-diphosphate biosynthetic process"/>
    <property type="evidence" value="ECO:0007669"/>
    <property type="project" value="UniProtKB-UniPathway"/>
</dbReference>
<dbReference type="EMBL" id="AP014946">
    <property type="protein sequence ID" value="BAT59120.1"/>
    <property type="molecule type" value="Genomic_DNA"/>
</dbReference>
<keyword evidence="4 8" id="KW-0808">Transferase</keyword>
<feature type="domain" description="Guanylate kinase/L-type calcium channel beta subunit" evidence="7">
    <location>
        <begin position="7"/>
        <end position="185"/>
    </location>
</feature>
<dbReference type="InterPro" id="IPR027417">
    <property type="entry name" value="P-loop_NTPase"/>
</dbReference>
<dbReference type="GO" id="GO:0005524">
    <property type="term" value="F:ATP binding"/>
    <property type="evidence" value="ECO:0007669"/>
    <property type="project" value="UniProtKB-KW"/>
</dbReference>
<dbReference type="SMART" id="SM00072">
    <property type="entry name" value="GuKc"/>
    <property type="match status" value="1"/>
</dbReference>
<dbReference type="GO" id="GO:0005829">
    <property type="term" value="C:cytosol"/>
    <property type="evidence" value="ECO:0007669"/>
    <property type="project" value="TreeGrafter"/>
</dbReference>
<comment type="pathway">
    <text evidence="2">Metabolic intermediate biosynthesis; 5-phospho-alpha-D-ribose 1-diphosphate biosynthesis; 5-phospho-alpha-D-ribose 1-diphosphate from D-ribose 5-phosphate (route II): step 3/3.</text>
</comment>
<dbReference type="SUPFAM" id="SSF52540">
    <property type="entry name" value="P-loop containing nucleoside triphosphate hydrolases"/>
    <property type="match status" value="1"/>
</dbReference>
<organism evidence="8 9">
    <name type="scientific">Variibacter gotjawalensis</name>
    <dbReference type="NCBI Taxonomy" id="1333996"/>
    <lineage>
        <taxon>Bacteria</taxon>
        <taxon>Pseudomonadati</taxon>
        <taxon>Pseudomonadota</taxon>
        <taxon>Alphaproteobacteria</taxon>
        <taxon>Hyphomicrobiales</taxon>
        <taxon>Nitrobacteraceae</taxon>
        <taxon>Variibacter</taxon>
    </lineage>
</organism>
<protein>
    <recommendedName>
        <fullName evidence="3">ribose 1,5-bisphosphate phosphokinase</fullName>
        <ecNumber evidence="3">2.7.4.23</ecNumber>
    </recommendedName>
</protein>
<gene>
    <name evidence="8" type="primary">phnN</name>
    <name evidence="8" type="ORF">GJW-30_1_01649</name>
</gene>
<evidence type="ECO:0000313" key="9">
    <source>
        <dbReference type="Proteomes" id="UP000236884"/>
    </source>
</evidence>
<evidence type="ECO:0000256" key="6">
    <source>
        <dbReference type="ARBA" id="ARBA00022840"/>
    </source>
</evidence>
<dbReference type="InterPro" id="IPR008145">
    <property type="entry name" value="GK/Ca_channel_bsu"/>
</dbReference>
<dbReference type="GO" id="GO:0033863">
    <property type="term" value="F:ribose 1,5-bisphosphate phosphokinase activity"/>
    <property type="evidence" value="ECO:0007669"/>
    <property type="project" value="UniProtKB-EC"/>
</dbReference>
<proteinExistence type="predicted"/>
<evidence type="ECO:0000256" key="5">
    <source>
        <dbReference type="ARBA" id="ARBA00022741"/>
    </source>
</evidence>
<keyword evidence="5" id="KW-0547">Nucleotide-binding</keyword>
<dbReference type="Pfam" id="PF13238">
    <property type="entry name" value="AAA_18"/>
    <property type="match status" value="1"/>
</dbReference>
<sequence length="198" mass="21802">MIEKIGPGYLVLIVGPSGAGKDTVLNIARETLDRESFHFPVRIVTRRSDVTEATQYVTSDDFERVQQLGGLSFVWRAHGLSYGLPRSMDDEIGAGRNVVSNVSRGIVKDARERYRNCFVILITANAATRAERLAARGRENPDELAARLSRETLVSVDFEPDAVIENETTPDQAARSLVQLLDELRQPALGATAAAYSR</sequence>
<evidence type="ECO:0000256" key="3">
    <source>
        <dbReference type="ARBA" id="ARBA00012892"/>
    </source>
</evidence>
<dbReference type="PANTHER" id="PTHR23117">
    <property type="entry name" value="GUANYLATE KINASE-RELATED"/>
    <property type="match status" value="1"/>
</dbReference>
<evidence type="ECO:0000256" key="2">
    <source>
        <dbReference type="ARBA" id="ARBA00005069"/>
    </source>
</evidence>
<dbReference type="Gene3D" id="3.40.50.300">
    <property type="entry name" value="P-loop containing nucleotide triphosphate hydrolases"/>
    <property type="match status" value="1"/>
</dbReference>
<dbReference type="AlphaFoldDB" id="A0A0S3PTH5"/>